<feature type="transmembrane region" description="Helical" evidence="6">
    <location>
        <begin position="88"/>
        <end position="109"/>
    </location>
</feature>
<dbReference type="VEuPathDB" id="FungiDB:AB675_12122"/>
<dbReference type="GO" id="GO:0005789">
    <property type="term" value="C:endoplasmic reticulum membrane"/>
    <property type="evidence" value="ECO:0007669"/>
    <property type="project" value="UniProtKB-SubCell"/>
</dbReference>
<evidence type="ECO:0000313" key="7">
    <source>
        <dbReference type="EMBL" id="KPI38429.1"/>
    </source>
</evidence>
<protein>
    <submittedName>
        <fullName evidence="7">Uncharacterized protein</fullName>
    </submittedName>
</protein>
<name>A0A0N0NKZ3_9EURO</name>
<evidence type="ECO:0000256" key="2">
    <source>
        <dbReference type="ARBA" id="ARBA00022692"/>
    </source>
</evidence>
<sequence>MNSAVTTPLLVEPFPLFGESALNESADYFSQISSRMSTLHSLASKQKPAILRRPRISLPDKVTHQLRLKYYQYEVTFGLYMLEPWERVVLNMIVLLLAILIGLALWHGLGRWLVGSVCRLVFYLTGSSRPVGVICDAVE</sequence>
<dbReference type="OrthoDB" id="202672at2759"/>
<dbReference type="STRING" id="1664694.A0A0N0NKZ3"/>
<dbReference type="Proteomes" id="UP000038010">
    <property type="component" value="Unassembled WGS sequence"/>
</dbReference>
<organism evidence="7 8">
    <name type="scientific">Cyphellophora attinorum</name>
    <dbReference type="NCBI Taxonomy" id="1664694"/>
    <lineage>
        <taxon>Eukaryota</taxon>
        <taxon>Fungi</taxon>
        <taxon>Dikarya</taxon>
        <taxon>Ascomycota</taxon>
        <taxon>Pezizomycotina</taxon>
        <taxon>Eurotiomycetes</taxon>
        <taxon>Chaetothyriomycetidae</taxon>
        <taxon>Chaetothyriales</taxon>
        <taxon>Cyphellophoraceae</taxon>
        <taxon>Cyphellophora</taxon>
    </lineage>
</organism>
<reference evidence="7 8" key="1">
    <citation type="submission" date="2015-06" db="EMBL/GenBank/DDBJ databases">
        <title>Draft genome of the ant-associated black yeast Phialophora attae CBS 131958.</title>
        <authorList>
            <person name="Moreno L.F."/>
            <person name="Stielow B.J."/>
            <person name="de Hoog S."/>
            <person name="Vicente V.A."/>
            <person name="Weiss V.A."/>
            <person name="de Vries M."/>
            <person name="Cruz L.M."/>
            <person name="Souza E.M."/>
        </authorList>
    </citation>
    <scope>NUCLEOTIDE SEQUENCE [LARGE SCALE GENOMIC DNA]</scope>
    <source>
        <strain evidence="7 8">CBS 131958</strain>
    </source>
</reference>
<evidence type="ECO:0000313" key="8">
    <source>
        <dbReference type="Proteomes" id="UP000038010"/>
    </source>
</evidence>
<evidence type="ECO:0000256" key="3">
    <source>
        <dbReference type="ARBA" id="ARBA00022824"/>
    </source>
</evidence>
<dbReference type="AlphaFoldDB" id="A0A0N0NKZ3"/>
<gene>
    <name evidence="7" type="ORF">AB675_12122</name>
</gene>
<keyword evidence="2 6" id="KW-0812">Transmembrane</keyword>
<dbReference type="InterPro" id="IPR024512">
    <property type="entry name" value="Ser_palmitoyltrfase_ssu-like"/>
</dbReference>
<keyword evidence="5 6" id="KW-0472">Membrane</keyword>
<keyword evidence="4 6" id="KW-1133">Transmembrane helix</keyword>
<evidence type="ECO:0000256" key="1">
    <source>
        <dbReference type="ARBA" id="ARBA00004477"/>
    </source>
</evidence>
<keyword evidence="3" id="KW-0256">Endoplasmic reticulum</keyword>
<comment type="caution">
    <text evidence="7">The sequence shown here is derived from an EMBL/GenBank/DDBJ whole genome shotgun (WGS) entry which is preliminary data.</text>
</comment>
<accession>A0A0N0NKZ3</accession>
<comment type="subcellular location">
    <subcellularLocation>
        <location evidence="1">Endoplasmic reticulum membrane</location>
        <topology evidence="1">Multi-pass membrane protein</topology>
    </subcellularLocation>
</comment>
<dbReference type="EMBL" id="LFJN01000019">
    <property type="protein sequence ID" value="KPI38429.1"/>
    <property type="molecule type" value="Genomic_DNA"/>
</dbReference>
<dbReference type="Pfam" id="PF11779">
    <property type="entry name" value="SPT_ssu-like"/>
    <property type="match status" value="1"/>
</dbReference>
<proteinExistence type="predicted"/>
<evidence type="ECO:0000256" key="4">
    <source>
        <dbReference type="ARBA" id="ARBA00022989"/>
    </source>
</evidence>
<keyword evidence="8" id="KW-1185">Reference proteome</keyword>
<dbReference type="RefSeq" id="XP_017998392.1">
    <property type="nucleotide sequence ID" value="XM_018141028.1"/>
</dbReference>
<dbReference type="GeneID" id="28732909"/>
<evidence type="ECO:0000256" key="5">
    <source>
        <dbReference type="ARBA" id="ARBA00023136"/>
    </source>
</evidence>
<evidence type="ECO:0000256" key="6">
    <source>
        <dbReference type="SAM" id="Phobius"/>
    </source>
</evidence>